<feature type="region of interest" description="Disordered" evidence="1">
    <location>
        <begin position="28"/>
        <end position="49"/>
    </location>
</feature>
<evidence type="ECO:0000313" key="3">
    <source>
        <dbReference type="Proteomes" id="UP001252243"/>
    </source>
</evidence>
<comment type="caution">
    <text evidence="2">The sequence shown here is derived from an EMBL/GenBank/DDBJ whole genome shotgun (WGS) entry which is preliminary data.</text>
</comment>
<protein>
    <submittedName>
        <fullName evidence="2">Uncharacterized protein</fullName>
    </submittedName>
</protein>
<accession>A0ABU1U8D4</accession>
<proteinExistence type="predicted"/>
<sequence length="49" mass="5377">MPLTRENIEVGQVGHVLRSILTGIESREVSGKRVPRVPKPRNSALEAAK</sequence>
<reference evidence="2 3" key="1">
    <citation type="submission" date="2023-07" db="EMBL/GenBank/DDBJ databases">
        <title>Sorghum-associated microbial communities from plants grown in Nebraska, USA.</title>
        <authorList>
            <person name="Schachtman D."/>
        </authorList>
    </citation>
    <scope>NUCLEOTIDE SEQUENCE [LARGE SCALE GENOMIC DNA]</scope>
    <source>
        <strain evidence="2 3">BE167</strain>
    </source>
</reference>
<dbReference type="Proteomes" id="UP001252243">
    <property type="component" value="Unassembled WGS sequence"/>
</dbReference>
<evidence type="ECO:0000313" key="2">
    <source>
        <dbReference type="EMBL" id="MDR7081441.1"/>
    </source>
</evidence>
<evidence type="ECO:0000256" key="1">
    <source>
        <dbReference type="SAM" id="MobiDB-lite"/>
    </source>
</evidence>
<keyword evidence="3" id="KW-1185">Reference proteome</keyword>
<gene>
    <name evidence="2" type="ORF">J2X01_000718</name>
</gene>
<name>A0ABU1U8D4_9MICC</name>
<organism evidence="2 3">
    <name type="scientific">Arthrobacter ginsengisoli</name>
    <dbReference type="NCBI Taxonomy" id="1356565"/>
    <lineage>
        <taxon>Bacteria</taxon>
        <taxon>Bacillati</taxon>
        <taxon>Actinomycetota</taxon>
        <taxon>Actinomycetes</taxon>
        <taxon>Micrococcales</taxon>
        <taxon>Micrococcaceae</taxon>
        <taxon>Arthrobacter</taxon>
    </lineage>
</organism>
<dbReference type="EMBL" id="JAVDVQ010000002">
    <property type="protein sequence ID" value="MDR7081441.1"/>
    <property type="molecule type" value="Genomic_DNA"/>
</dbReference>